<feature type="compositionally biased region" description="Pro residues" evidence="1">
    <location>
        <begin position="254"/>
        <end position="284"/>
    </location>
</feature>
<feature type="region of interest" description="Disordered" evidence="1">
    <location>
        <begin position="648"/>
        <end position="671"/>
    </location>
</feature>
<feature type="chain" id="PRO_5017538966" description="Glycosyltransferase family 8 protein" evidence="2">
    <location>
        <begin position="24"/>
        <end position="721"/>
    </location>
</feature>
<name>A0A3D8RBW8_9HELO</name>
<evidence type="ECO:0000256" key="2">
    <source>
        <dbReference type="SAM" id="SignalP"/>
    </source>
</evidence>
<accession>A0A3D8RBW8</accession>
<dbReference type="SUPFAM" id="SSF53448">
    <property type="entry name" value="Nucleotide-diphospho-sugar transferases"/>
    <property type="match status" value="1"/>
</dbReference>
<feature type="compositionally biased region" description="Low complexity" evidence="1">
    <location>
        <begin position="288"/>
        <end position="297"/>
    </location>
</feature>
<feature type="signal peptide" evidence="2">
    <location>
        <begin position="1"/>
        <end position="23"/>
    </location>
</feature>
<protein>
    <recommendedName>
        <fullName evidence="5">Glycosyltransferase family 8 protein</fullName>
    </recommendedName>
</protein>
<dbReference type="OrthoDB" id="3527108at2759"/>
<feature type="region of interest" description="Disordered" evidence="1">
    <location>
        <begin position="380"/>
        <end position="449"/>
    </location>
</feature>
<keyword evidence="4" id="KW-1185">Reference proteome</keyword>
<gene>
    <name evidence="3" type="ORF">BP6252_08110</name>
</gene>
<evidence type="ECO:0000256" key="1">
    <source>
        <dbReference type="SAM" id="MobiDB-lite"/>
    </source>
</evidence>
<keyword evidence="2" id="KW-0732">Signal</keyword>
<dbReference type="InterPro" id="IPR029044">
    <property type="entry name" value="Nucleotide-diphossugar_trans"/>
</dbReference>
<organism evidence="3 4">
    <name type="scientific">Coleophoma cylindrospora</name>
    <dbReference type="NCBI Taxonomy" id="1849047"/>
    <lineage>
        <taxon>Eukaryota</taxon>
        <taxon>Fungi</taxon>
        <taxon>Dikarya</taxon>
        <taxon>Ascomycota</taxon>
        <taxon>Pezizomycotina</taxon>
        <taxon>Leotiomycetes</taxon>
        <taxon>Helotiales</taxon>
        <taxon>Dermateaceae</taxon>
        <taxon>Coleophoma</taxon>
    </lineage>
</organism>
<dbReference type="AlphaFoldDB" id="A0A3D8RBW8"/>
<comment type="caution">
    <text evidence="3">The sequence shown here is derived from an EMBL/GenBank/DDBJ whole genome shotgun (WGS) entry which is preliminary data.</text>
</comment>
<feature type="region of interest" description="Disordered" evidence="1">
    <location>
        <begin position="31"/>
        <end position="62"/>
    </location>
</feature>
<feature type="compositionally biased region" description="Low complexity" evidence="1">
    <location>
        <begin position="410"/>
        <end position="424"/>
    </location>
</feature>
<evidence type="ECO:0000313" key="3">
    <source>
        <dbReference type="EMBL" id="RDW71547.1"/>
    </source>
</evidence>
<proteinExistence type="predicted"/>
<reference evidence="3 4" key="1">
    <citation type="journal article" date="2018" name="IMA Fungus">
        <title>IMA Genome-F 9: Draft genome sequence of Annulohypoxylon stygium, Aspergillus mulundensis, Berkeleyomyces basicola (syn. Thielaviopsis basicola), Ceratocystis smalleyi, two Cercospora beticola strains, Coleophoma cylindrospora, Fusarium fracticaudum, Phialophora cf. hyalina, and Morchella septimelata.</title>
        <authorList>
            <person name="Wingfield B.D."/>
            <person name="Bills G.F."/>
            <person name="Dong Y."/>
            <person name="Huang W."/>
            <person name="Nel W.J."/>
            <person name="Swalarsk-Parry B.S."/>
            <person name="Vaghefi N."/>
            <person name="Wilken P.M."/>
            <person name="An Z."/>
            <person name="de Beer Z.W."/>
            <person name="De Vos L."/>
            <person name="Chen L."/>
            <person name="Duong T.A."/>
            <person name="Gao Y."/>
            <person name="Hammerbacher A."/>
            <person name="Kikkert J.R."/>
            <person name="Li Y."/>
            <person name="Li H."/>
            <person name="Li K."/>
            <person name="Li Q."/>
            <person name="Liu X."/>
            <person name="Ma X."/>
            <person name="Naidoo K."/>
            <person name="Pethybridge S.J."/>
            <person name="Sun J."/>
            <person name="Steenkamp E.T."/>
            <person name="van der Nest M.A."/>
            <person name="van Wyk S."/>
            <person name="Wingfield M.J."/>
            <person name="Xiong C."/>
            <person name="Yue Q."/>
            <person name="Zhang X."/>
        </authorList>
    </citation>
    <scope>NUCLEOTIDE SEQUENCE [LARGE SCALE GENOMIC DNA]</scope>
    <source>
        <strain evidence="3 4">BP6252</strain>
    </source>
</reference>
<sequence>MARSTKFVVFVAIALILMFYALQSSVPSKTNLATPPIPAAAPRPHQTKQSEHSIAPPASATYRPPQPIYKPIPPSKALPPVLDNFPLAANAASPADLPPIPAWNVPPKEHVPEVTPLFIGFTRNWRLLQQTVVSYITAGWPPGDIIVVENTGVMDSNRRGRLSMQNPFFLNHTRLNLLGVKVVVTPTLLTFAQLQNYFLFTAIEKDWPQYFWSHMDVLVLAHESLVLDGPAPKAGVEEDMAPDVPAGEALPVEKPVPPGEPVPPGAPVPPGEPVPPLPPPPPMKEPAAEMPAAGKPVPLHPEKPVPPPLKGPSAADALAEKPAPVPPVTPAPPPLKGPSAAEALAKKPVPVLPGTPVPPPLTGPSVAEALIEKPAPVFPGAPVPPPLKGPSAAGKPVTVPPGKPDPHPLKGPAAAEAKVKAPAGPAAPPPHKPENAPRQPQIHSPRAPKRISLYRHAVDVLRETNSDGWAPRPGREWDNSHGPPEHWAHKIYQPHPEKQLTSKRWAARFFHYDNLALVQTKAYEEVGGWDTSIPYYMADCDMYERLLMRGFKITDADAGRFFDVGTSLDDLLVLYRKRSADGTMKNASFLDLNAIIDSDEPEKYNIPDPPPPSTHHSSGRPDQWIDDAPNSPAFQNILDVSEQMQASKANSKSGRNLWKSRQKGGEGEPFYMRPQDFEAGVNTAMEYGRHVFSEKWGHRECDLLNAGLGEKDAWKVQHDWE</sequence>
<dbReference type="EMBL" id="PDLM01000008">
    <property type="protein sequence ID" value="RDW71547.1"/>
    <property type="molecule type" value="Genomic_DNA"/>
</dbReference>
<evidence type="ECO:0000313" key="4">
    <source>
        <dbReference type="Proteomes" id="UP000256645"/>
    </source>
</evidence>
<dbReference type="Proteomes" id="UP000256645">
    <property type="component" value="Unassembled WGS sequence"/>
</dbReference>
<feature type="region of interest" description="Disordered" evidence="1">
    <location>
        <begin position="600"/>
        <end position="632"/>
    </location>
</feature>
<feature type="compositionally biased region" description="Pro residues" evidence="1">
    <location>
        <begin position="323"/>
        <end position="336"/>
    </location>
</feature>
<feature type="region of interest" description="Disordered" evidence="1">
    <location>
        <begin position="246"/>
        <end position="340"/>
    </location>
</feature>
<dbReference type="STRING" id="1849047.A0A3D8RBW8"/>
<evidence type="ECO:0008006" key="5">
    <source>
        <dbReference type="Google" id="ProtNLM"/>
    </source>
</evidence>